<dbReference type="InterPro" id="IPR056884">
    <property type="entry name" value="NPHP3-like_N"/>
</dbReference>
<evidence type="ECO:0000313" key="3">
    <source>
        <dbReference type="EMBL" id="KIK58040.1"/>
    </source>
</evidence>
<reference evidence="3 4" key="1">
    <citation type="submission" date="2014-04" db="EMBL/GenBank/DDBJ databases">
        <title>Evolutionary Origins and Diversification of the Mycorrhizal Mutualists.</title>
        <authorList>
            <consortium name="DOE Joint Genome Institute"/>
            <consortium name="Mycorrhizal Genomics Consortium"/>
            <person name="Kohler A."/>
            <person name="Kuo A."/>
            <person name="Nagy L.G."/>
            <person name="Floudas D."/>
            <person name="Copeland A."/>
            <person name="Barry K.W."/>
            <person name="Cichocki N."/>
            <person name="Veneault-Fourrey C."/>
            <person name="LaButti K."/>
            <person name="Lindquist E.A."/>
            <person name="Lipzen A."/>
            <person name="Lundell T."/>
            <person name="Morin E."/>
            <person name="Murat C."/>
            <person name="Riley R."/>
            <person name="Ohm R."/>
            <person name="Sun H."/>
            <person name="Tunlid A."/>
            <person name="Henrissat B."/>
            <person name="Grigoriev I.V."/>
            <person name="Hibbett D.S."/>
            <person name="Martin F."/>
        </authorList>
    </citation>
    <scope>NUCLEOTIDE SEQUENCE [LARGE SCALE GENOMIC DNA]</scope>
    <source>
        <strain evidence="3 4">FD-317 M1</strain>
    </source>
</reference>
<gene>
    <name evidence="3" type="ORF">GYMLUDRAFT_228322</name>
</gene>
<dbReference type="Pfam" id="PF24883">
    <property type="entry name" value="NPHP3_N"/>
    <property type="match status" value="1"/>
</dbReference>
<dbReference type="EMBL" id="KN834787">
    <property type="protein sequence ID" value="KIK58040.1"/>
    <property type="molecule type" value="Genomic_DNA"/>
</dbReference>
<dbReference type="OrthoDB" id="3027122at2759"/>
<sequence>MFNGSHNFAIHGGTFNSAGGDVHIYEERGERGLATLYHHTSTSASYDAGARYPPPLCHPGTRQAILQDLGYWANRAAGAHNPPIRWLYGPAGAGKSAIAQSFAQTCAENGSLLGSFFFWRSDPSRNNPQCLFTTIAMQMAIAIPELRTIMDTAVIQNPFAPTSFIEKQCDALIIKPWLDLQVMVQIKARIHSELRQRWNNMPNVHRNLVPESPQWPSSVRARILILDGLDECCNENNEWQRILSNLALLCQKFNLLVRILVCSRPEPRIKECFAGSGYQNICQWMALNDTYQASNDIRLFLVDGFQKILIHHSHSMEHIPRPWPALEQIEYLVHKSSGQFIYPSTVLKYINEDGDVPADRLNVILGLEAADHGEEDSPYADLDALYLQILSKVKKRALFLKVLAARLAYFGSPDLLIQLLGIPVGTLHATFSGVHALFQDPSPIGSDLQFAHASFPSFLVDHNRSLHFHIDISIGHDFLAQRCLESYSDLLGFRDDYTRERWANHCALASGSDKLMAMLDSLPVYAAITRAMPYGDHPDWRSYLANLLYLILQIRYKFKDKCGQQLQHIRDIVTVGFSVVLVLKRPLDFVEEERYTIYVQYPSHLSSALASGSLHDGFQVLMNYLDSQIAQIPQRSFRPRHTLPLDISARHIGLGLTKGLFFVEFCPLPYNWYLLY</sequence>
<keyword evidence="1" id="KW-0677">Repeat</keyword>
<protein>
    <recommendedName>
        <fullName evidence="2">Nephrocystin 3-like N-terminal domain-containing protein</fullName>
    </recommendedName>
</protein>
<organism evidence="3 4">
    <name type="scientific">Collybiopsis luxurians FD-317 M1</name>
    <dbReference type="NCBI Taxonomy" id="944289"/>
    <lineage>
        <taxon>Eukaryota</taxon>
        <taxon>Fungi</taxon>
        <taxon>Dikarya</taxon>
        <taxon>Basidiomycota</taxon>
        <taxon>Agaricomycotina</taxon>
        <taxon>Agaricomycetes</taxon>
        <taxon>Agaricomycetidae</taxon>
        <taxon>Agaricales</taxon>
        <taxon>Marasmiineae</taxon>
        <taxon>Omphalotaceae</taxon>
        <taxon>Collybiopsis</taxon>
        <taxon>Collybiopsis luxurians</taxon>
    </lineage>
</organism>
<dbReference type="PANTHER" id="PTHR10039">
    <property type="entry name" value="AMELOGENIN"/>
    <property type="match status" value="1"/>
</dbReference>
<evidence type="ECO:0000259" key="2">
    <source>
        <dbReference type="Pfam" id="PF24883"/>
    </source>
</evidence>
<dbReference type="AlphaFoldDB" id="A0A0D0B471"/>
<evidence type="ECO:0000256" key="1">
    <source>
        <dbReference type="ARBA" id="ARBA00022737"/>
    </source>
</evidence>
<keyword evidence="4" id="KW-1185">Reference proteome</keyword>
<dbReference type="SUPFAM" id="SSF52540">
    <property type="entry name" value="P-loop containing nucleoside triphosphate hydrolases"/>
    <property type="match status" value="1"/>
</dbReference>
<dbReference type="HOGENOM" id="CLU_000288_6_10_1"/>
<name>A0A0D0B471_9AGAR</name>
<dbReference type="PANTHER" id="PTHR10039:SF14">
    <property type="entry name" value="NACHT DOMAIN-CONTAINING PROTEIN"/>
    <property type="match status" value="1"/>
</dbReference>
<dbReference type="Proteomes" id="UP000053593">
    <property type="component" value="Unassembled WGS sequence"/>
</dbReference>
<dbReference type="InterPro" id="IPR027417">
    <property type="entry name" value="P-loop_NTPase"/>
</dbReference>
<dbReference type="Gene3D" id="3.40.50.300">
    <property type="entry name" value="P-loop containing nucleotide triphosphate hydrolases"/>
    <property type="match status" value="1"/>
</dbReference>
<evidence type="ECO:0000313" key="4">
    <source>
        <dbReference type="Proteomes" id="UP000053593"/>
    </source>
</evidence>
<accession>A0A0D0B471</accession>
<proteinExistence type="predicted"/>
<feature type="domain" description="Nephrocystin 3-like N-terminal" evidence="2">
    <location>
        <begin position="60"/>
        <end position="157"/>
    </location>
</feature>